<evidence type="ECO:0000256" key="1">
    <source>
        <dbReference type="SAM" id="Phobius"/>
    </source>
</evidence>
<dbReference type="GO" id="GO:0043025">
    <property type="term" value="C:neuronal cell body"/>
    <property type="evidence" value="ECO:0007669"/>
    <property type="project" value="TreeGrafter"/>
</dbReference>
<reference evidence="3" key="2">
    <citation type="submission" date="2020-10" db="UniProtKB">
        <authorList>
            <consortium name="WormBaseParasite"/>
        </authorList>
    </citation>
    <scope>IDENTIFICATION</scope>
</reference>
<keyword evidence="1" id="KW-0812">Transmembrane</keyword>
<sequence>MSASNIHRLKACFFPTILRDIGFGFTMLLVDNPMPFQKKTTTGSSKGAKWISLRTTPSVDGHQGIGEDGFAAFRNPGGVSLGPSLMPLRKCVPPSQPKQNRCHPLSAQMDNAFSVRRRPMPSARFFCSQHIMPSNADRLQGTAEIHQIPECDQPHLSTLFDRNNALWPWWPQETRTKLIRASMEAIVRVVSCVIMVTGVAEGFRSPISCYHCASQEYRPHFGQIEHLNDAYGAVTNFGNFCDTNQGVHNVAPARTCDYTCVTIFEPQFIGGILNQVKPFAFTRGCITDVFPFDAHRPAEVDFLHRSDICLSLPLSQIWPSAQLNGVVHVCSCSSNGCNMHDALAGASSSSFSVLVLVFGLILFLHRIRKTNSVLL</sequence>
<feature type="transmembrane region" description="Helical" evidence="1">
    <location>
        <begin position="342"/>
        <end position="364"/>
    </location>
</feature>
<keyword evidence="2" id="KW-1185">Reference proteome</keyword>
<dbReference type="GO" id="GO:0030424">
    <property type="term" value="C:axon"/>
    <property type="evidence" value="ECO:0007669"/>
    <property type="project" value="TreeGrafter"/>
</dbReference>
<dbReference type="PANTHER" id="PTHR34722:SF9">
    <property type="entry name" value="HOMOLOG OF ODR-2 (TWO)"/>
    <property type="match status" value="1"/>
</dbReference>
<keyword evidence="1" id="KW-1133">Transmembrane helix</keyword>
<accession>A0A7E5A0P5</accession>
<dbReference type="InterPro" id="IPR010558">
    <property type="entry name" value="Ly-6-related"/>
</dbReference>
<evidence type="ECO:0000313" key="2">
    <source>
        <dbReference type="Proteomes" id="UP000492821"/>
    </source>
</evidence>
<reference evidence="2" key="1">
    <citation type="journal article" date="2013" name="Genetics">
        <title>The draft genome and transcriptome of Panagrellus redivivus are shaped by the harsh demands of a free-living lifestyle.</title>
        <authorList>
            <person name="Srinivasan J."/>
            <person name="Dillman A.R."/>
            <person name="Macchietto M.G."/>
            <person name="Heikkinen L."/>
            <person name="Lakso M."/>
            <person name="Fracchia K.M."/>
            <person name="Antoshechkin I."/>
            <person name="Mortazavi A."/>
            <person name="Wong G."/>
            <person name="Sternberg P.W."/>
        </authorList>
    </citation>
    <scope>NUCLEOTIDE SEQUENCE [LARGE SCALE GENOMIC DNA]</scope>
    <source>
        <strain evidence="2">MT8872</strain>
    </source>
</reference>
<dbReference type="Pfam" id="PF06579">
    <property type="entry name" value="Ly-6_related"/>
    <property type="match status" value="1"/>
</dbReference>
<dbReference type="PANTHER" id="PTHR34722">
    <property type="entry name" value="HOMOLOG OF ODR-2 (TWO)-RELATED"/>
    <property type="match status" value="1"/>
</dbReference>
<name>A0A7E5A0P5_PANRE</name>
<dbReference type="AlphaFoldDB" id="A0A7E5A0P5"/>
<dbReference type="GO" id="GO:0042048">
    <property type="term" value="P:olfactory behavior"/>
    <property type="evidence" value="ECO:0007669"/>
    <property type="project" value="TreeGrafter"/>
</dbReference>
<dbReference type="GO" id="GO:1990834">
    <property type="term" value="P:response to odorant"/>
    <property type="evidence" value="ECO:0007669"/>
    <property type="project" value="TreeGrafter"/>
</dbReference>
<dbReference type="WBParaSite" id="Pan_g7636.t1">
    <property type="protein sequence ID" value="Pan_g7636.t1"/>
    <property type="gene ID" value="Pan_g7636"/>
</dbReference>
<proteinExistence type="predicted"/>
<organism evidence="2 3">
    <name type="scientific">Panagrellus redivivus</name>
    <name type="common">Microworm</name>
    <dbReference type="NCBI Taxonomy" id="6233"/>
    <lineage>
        <taxon>Eukaryota</taxon>
        <taxon>Metazoa</taxon>
        <taxon>Ecdysozoa</taxon>
        <taxon>Nematoda</taxon>
        <taxon>Chromadorea</taxon>
        <taxon>Rhabditida</taxon>
        <taxon>Tylenchina</taxon>
        <taxon>Panagrolaimomorpha</taxon>
        <taxon>Panagrolaimoidea</taxon>
        <taxon>Panagrolaimidae</taxon>
        <taxon>Panagrellus</taxon>
    </lineage>
</organism>
<dbReference type="Proteomes" id="UP000492821">
    <property type="component" value="Unassembled WGS sequence"/>
</dbReference>
<keyword evidence="1" id="KW-0472">Membrane</keyword>
<evidence type="ECO:0000313" key="3">
    <source>
        <dbReference type="WBParaSite" id="Pan_g7636.t1"/>
    </source>
</evidence>
<protein>
    <submittedName>
        <fullName evidence="3">Protein quiver</fullName>
    </submittedName>
</protein>